<evidence type="ECO:0000256" key="1">
    <source>
        <dbReference type="ARBA" id="ARBA00022485"/>
    </source>
</evidence>
<evidence type="ECO:0000256" key="6">
    <source>
        <dbReference type="ARBA" id="ARBA00023014"/>
    </source>
</evidence>
<dbReference type="SUPFAM" id="SSF52141">
    <property type="entry name" value="Uracil-DNA glycosylase-like"/>
    <property type="match status" value="1"/>
</dbReference>
<accession>A0ABS9VKC3</accession>
<keyword evidence="5" id="KW-0408">Iron</keyword>
<evidence type="ECO:0000256" key="4">
    <source>
        <dbReference type="ARBA" id="ARBA00022801"/>
    </source>
</evidence>
<sequence length="237" mass="25588">MGGEHDRLTAAEAASVIGWWIEAGVDVAIQEGPRAWLGEATARTAEIQDLPRPEPAQELPATLEAFRGWLTHTTELPFAAATSRRVLPLGLESAEVMLLADMPTAEDVAQDQPIAGAAWELTQRMLAAIGFTPEQAYVASMTCTHSPGSRLAGKDLEACAAIARRHIALAKPKRLLLLGDIPSKALLGKPMAAARGSVHKIEGVRTVATFHPRWLLERASDKPRAWADLLLLMEEEV</sequence>
<dbReference type="InterPro" id="IPR036895">
    <property type="entry name" value="Uracil-DNA_glycosylase-like_sf"/>
</dbReference>
<comment type="caution">
    <text evidence="9">The sequence shown here is derived from an EMBL/GenBank/DDBJ whole genome shotgun (WGS) entry which is preliminary data.</text>
</comment>
<name>A0ABS9VKC3_9SPHN</name>
<dbReference type="CDD" id="cd10030">
    <property type="entry name" value="UDG-F4_TTUDGA_SPO1dp_like"/>
    <property type="match status" value="1"/>
</dbReference>
<evidence type="ECO:0000256" key="5">
    <source>
        <dbReference type="ARBA" id="ARBA00023004"/>
    </source>
</evidence>
<reference evidence="9 10" key="1">
    <citation type="submission" date="2022-03" db="EMBL/GenBank/DDBJ databases">
        <authorList>
            <person name="Jo J.-H."/>
            <person name="Im W.-T."/>
        </authorList>
    </citation>
    <scope>NUCLEOTIDE SEQUENCE [LARGE SCALE GENOMIC DNA]</scope>
    <source>
        <strain evidence="9 10">SM33</strain>
    </source>
</reference>
<keyword evidence="3" id="KW-0227">DNA damage</keyword>
<dbReference type="SMART" id="SM00986">
    <property type="entry name" value="UDG"/>
    <property type="match status" value="1"/>
</dbReference>
<keyword evidence="1" id="KW-0004">4Fe-4S</keyword>
<feature type="domain" description="Uracil-DNA glycosylase-like" evidence="8">
    <location>
        <begin position="87"/>
        <end position="230"/>
    </location>
</feature>
<evidence type="ECO:0000259" key="8">
    <source>
        <dbReference type="SMART" id="SM00986"/>
    </source>
</evidence>
<evidence type="ECO:0000256" key="2">
    <source>
        <dbReference type="ARBA" id="ARBA00022723"/>
    </source>
</evidence>
<gene>
    <name evidence="9" type="ORF">LZ016_04800</name>
</gene>
<dbReference type="InterPro" id="IPR005122">
    <property type="entry name" value="Uracil-DNA_glycosylase-like"/>
</dbReference>
<dbReference type="Proteomes" id="UP001203058">
    <property type="component" value="Unassembled WGS sequence"/>
</dbReference>
<evidence type="ECO:0000313" key="9">
    <source>
        <dbReference type="EMBL" id="MCH8615420.1"/>
    </source>
</evidence>
<keyword evidence="2" id="KW-0479">Metal-binding</keyword>
<protein>
    <submittedName>
        <fullName evidence="9">Uracil-DNA glycosylase</fullName>
    </submittedName>
</protein>
<dbReference type="PANTHER" id="PTHR33693:SF1">
    <property type="entry name" value="TYPE-4 URACIL-DNA GLYCOSYLASE"/>
    <property type="match status" value="1"/>
</dbReference>
<dbReference type="InterPro" id="IPR051536">
    <property type="entry name" value="UDG_Type-4/5"/>
</dbReference>
<evidence type="ECO:0000256" key="7">
    <source>
        <dbReference type="ARBA" id="ARBA00023204"/>
    </source>
</evidence>
<dbReference type="Gene3D" id="3.40.470.10">
    <property type="entry name" value="Uracil-DNA glycosylase-like domain"/>
    <property type="match status" value="1"/>
</dbReference>
<keyword evidence="4" id="KW-0378">Hydrolase</keyword>
<keyword evidence="7" id="KW-0234">DNA repair</keyword>
<dbReference type="EMBL" id="JAKZHW010000001">
    <property type="protein sequence ID" value="MCH8615420.1"/>
    <property type="molecule type" value="Genomic_DNA"/>
</dbReference>
<organism evidence="9 10">
    <name type="scientific">Sphingomonas telluris</name>
    <dbReference type="NCBI Taxonomy" id="2907998"/>
    <lineage>
        <taxon>Bacteria</taxon>
        <taxon>Pseudomonadati</taxon>
        <taxon>Pseudomonadota</taxon>
        <taxon>Alphaproteobacteria</taxon>
        <taxon>Sphingomonadales</taxon>
        <taxon>Sphingomonadaceae</taxon>
        <taxon>Sphingomonas</taxon>
    </lineage>
</organism>
<dbReference type="RefSeq" id="WP_241446194.1">
    <property type="nucleotide sequence ID" value="NZ_JAKZHW010000001.1"/>
</dbReference>
<dbReference type="Pfam" id="PF03167">
    <property type="entry name" value="UDG"/>
    <property type="match status" value="1"/>
</dbReference>
<dbReference type="PANTHER" id="PTHR33693">
    <property type="entry name" value="TYPE-5 URACIL-DNA GLYCOSYLASE"/>
    <property type="match status" value="1"/>
</dbReference>
<dbReference type="SMART" id="SM00987">
    <property type="entry name" value="UreE_C"/>
    <property type="match status" value="1"/>
</dbReference>
<keyword evidence="10" id="KW-1185">Reference proteome</keyword>
<evidence type="ECO:0000313" key="10">
    <source>
        <dbReference type="Proteomes" id="UP001203058"/>
    </source>
</evidence>
<evidence type="ECO:0000256" key="3">
    <source>
        <dbReference type="ARBA" id="ARBA00022763"/>
    </source>
</evidence>
<proteinExistence type="predicted"/>
<keyword evidence="6" id="KW-0411">Iron-sulfur</keyword>